<dbReference type="InterPro" id="IPR006143">
    <property type="entry name" value="RND_pump_MFP"/>
</dbReference>
<evidence type="ECO:0000313" key="5">
    <source>
        <dbReference type="EMBL" id="EIT68503.1"/>
    </source>
</evidence>
<feature type="domain" description="YknX-like C-terminal permuted SH3-like" evidence="4">
    <location>
        <begin position="288"/>
        <end position="354"/>
    </location>
</feature>
<dbReference type="PANTHER" id="PTHR30469">
    <property type="entry name" value="MULTIDRUG RESISTANCE PROTEIN MDTA"/>
    <property type="match status" value="1"/>
</dbReference>
<feature type="domain" description="CusB-like beta-barrel" evidence="3">
    <location>
        <begin position="209"/>
        <end position="279"/>
    </location>
</feature>
<dbReference type="Pfam" id="PF25917">
    <property type="entry name" value="BSH_RND"/>
    <property type="match status" value="1"/>
</dbReference>
<protein>
    <submittedName>
        <fullName evidence="5">Uncharacterized protein</fullName>
    </submittedName>
</protein>
<dbReference type="Gene3D" id="2.40.50.100">
    <property type="match status" value="1"/>
</dbReference>
<dbReference type="InterPro" id="IPR058792">
    <property type="entry name" value="Beta-barrel_RND_2"/>
</dbReference>
<dbReference type="Gene3D" id="2.40.420.20">
    <property type="match status" value="1"/>
</dbReference>
<dbReference type="GO" id="GO:0015562">
    <property type="term" value="F:efflux transmembrane transporter activity"/>
    <property type="evidence" value="ECO:0007669"/>
    <property type="project" value="TreeGrafter"/>
</dbReference>
<comment type="similarity">
    <text evidence="1">Belongs to the membrane fusion protein (MFP) (TC 8.A.1) family.</text>
</comment>
<comment type="caution">
    <text evidence="5">The sequence shown here is derived from an EMBL/GenBank/DDBJ whole genome shotgun (WGS) entry which is preliminary data.</text>
</comment>
<dbReference type="Gene3D" id="2.40.30.170">
    <property type="match status" value="1"/>
</dbReference>
<dbReference type="Pfam" id="PF25954">
    <property type="entry name" value="Beta-barrel_RND_2"/>
    <property type="match status" value="1"/>
</dbReference>
<feature type="domain" description="Multidrug resistance protein MdtA-like barrel-sandwich hybrid" evidence="2">
    <location>
        <begin position="77"/>
        <end position="196"/>
    </location>
</feature>
<dbReference type="PANTHER" id="PTHR30469:SF36">
    <property type="entry name" value="BLL3903 PROTEIN"/>
    <property type="match status" value="1"/>
</dbReference>
<dbReference type="OrthoDB" id="9806939at2"/>
<gene>
    <name evidence="5" type="ORF">WQQ_36980</name>
</gene>
<keyword evidence="6" id="KW-1185">Reference proteome</keyword>
<dbReference type="SUPFAM" id="SSF111369">
    <property type="entry name" value="HlyD-like secretion proteins"/>
    <property type="match status" value="1"/>
</dbReference>
<sequence length="383" mass="40631">MRMKSVLLALLLIGAVGALAWPKLSPLLKPHTTTAAATPKKTGTVSTALKVSAVRIDPVAFTETLSATGTLIPEEGVELQAETSGRVIAINFREGARVAKGSLLVKLNDAELRATLARSQHQLALAETRERRLAPLIRQGLVRQEDYDIVASEVDVQKAEIELTRAQIDKTEIRAPFDGVIGLRYVSEGAFVGASTRVATLQRLDKLKIDFSVPEKYAGRIRIGSPVQFSVAGSERRFDASIYAYDPRIDSGTRSILIRAQTDNPEHRLLPGAYANVELVLDTLSGALLVPAVAVVPGLNEKNVFVYRDGHAERRKVETGTRTATTVQILSGLAAGDVVITSGLQNLRAGQAVAIDAVALSGAPASNAAAGAVAPAAKLRSAP</sequence>
<dbReference type="AlphaFoldDB" id="I8T496"/>
<evidence type="ECO:0000256" key="1">
    <source>
        <dbReference type="ARBA" id="ARBA00009477"/>
    </source>
</evidence>
<evidence type="ECO:0000313" key="6">
    <source>
        <dbReference type="Proteomes" id="UP000003704"/>
    </source>
</evidence>
<dbReference type="FunFam" id="2.40.30.170:FF:000010">
    <property type="entry name" value="Efflux RND transporter periplasmic adaptor subunit"/>
    <property type="match status" value="1"/>
</dbReference>
<dbReference type="NCBIfam" id="TIGR01730">
    <property type="entry name" value="RND_mfp"/>
    <property type="match status" value="1"/>
</dbReference>
<dbReference type="GO" id="GO:1990281">
    <property type="term" value="C:efflux pump complex"/>
    <property type="evidence" value="ECO:0007669"/>
    <property type="project" value="TreeGrafter"/>
</dbReference>
<dbReference type="EMBL" id="AKGD01000003">
    <property type="protein sequence ID" value="EIT68503.1"/>
    <property type="molecule type" value="Genomic_DNA"/>
</dbReference>
<accession>I8T496</accession>
<dbReference type="Proteomes" id="UP000003704">
    <property type="component" value="Unassembled WGS sequence"/>
</dbReference>
<dbReference type="InterPro" id="IPR058637">
    <property type="entry name" value="YknX-like_C"/>
</dbReference>
<evidence type="ECO:0000259" key="4">
    <source>
        <dbReference type="Pfam" id="PF25989"/>
    </source>
</evidence>
<evidence type="ECO:0000259" key="2">
    <source>
        <dbReference type="Pfam" id="PF25917"/>
    </source>
</evidence>
<dbReference type="Pfam" id="PF25989">
    <property type="entry name" value="YknX_C"/>
    <property type="match status" value="1"/>
</dbReference>
<reference evidence="5 6" key="1">
    <citation type="journal article" date="2012" name="J. Bacteriol.">
        <title>Genome Sequence of n-Alkane-Degrading Hydrocarboniphaga effusa Strain AP103T (ATCC BAA-332T).</title>
        <authorList>
            <person name="Chang H.K."/>
            <person name="Zylstra G.J."/>
            <person name="Chae J.C."/>
        </authorList>
    </citation>
    <scope>NUCLEOTIDE SEQUENCE [LARGE SCALE GENOMIC DNA]</scope>
    <source>
        <strain evidence="5 6">AP103</strain>
    </source>
</reference>
<name>I8T496_9GAMM</name>
<dbReference type="InterPro" id="IPR058625">
    <property type="entry name" value="MdtA-like_BSH"/>
</dbReference>
<dbReference type="PATRIC" id="fig|1172194.4.peg.3590"/>
<evidence type="ECO:0000259" key="3">
    <source>
        <dbReference type="Pfam" id="PF25954"/>
    </source>
</evidence>
<proteinExistence type="inferred from homology"/>
<dbReference type="RefSeq" id="WP_007186633.1">
    <property type="nucleotide sequence ID" value="NZ_AKGD01000003.1"/>
</dbReference>
<dbReference type="STRING" id="1172194.WQQ_36980"/>
<organism evidence="5 6">
    <name type="scientific">Hydrocarboniphaga effusa AP103</name>
    <dbReference type="NCBI Taxonomy" id="1172194"/>
    <lineage>
        <taxon>Bacteria</taxon>
        <taxon>Pseudomonadati</taxon>
        <taxon>Pseudomonadota</taxon>
        <taxon>Gammaproteobacteria</taxon>
        <taxon>Nevskiales</taxon>
        <taxon>Nevskiaceae</taxon>
        <taxon>Hydrocarboniphaga</taxon>
    </lineage>
</organism>
<dbReference type="Gene3D" id="1.10.287.470">
    <property type="entry name" value="Helix hairpin bin"/>
    <property type="match status" value="1"/>
</dbReference>